<proteinExistence type="predicted"/>
<accession>A0AAV0N9C1</accession>
<organism evidence="1 3">
    <name type="scientific">Linum tenue</name>
    <dbReference type="NCBI Taxonomy" id="586396"/>
    <lineage>
        <taxon>Eukaryota</taxon>
        <taxon>Viridiplantae</taxon>
        <taxon>Streptophyta</taxon>
        <taxon>Embryophyta</taxon>
        <taxon>Tracheophyta</taxon>
        <taxon>Spermatophyta</taxon>
        <taxon>Magnoliopsida</taxon>
        <taxon>eudicotyledons</taxon>
        <taxon>Gunneridae</taxon>
        <taxon>Pentapetalae</taxon>
        <taxon>rosids</taxon>
        <taxon>fabids</taxon>
        <taxon>Malpighiales</taxon>
        <taxon>Linaceae</taxon>
        <taxon>Linum</taxon>
    </lineage>
</organism>
<evidence type="ECO:0000313" key="3">
    <source>
        <dbReference type="Proteomes" id="UP001154282"/>
    </source>
</evidence>
<dbReference type="EMBL" id="CAMGYJ010000008">
    <property type="protein sequence ID" value="CAI0454954.1"/>
    <property type="molecule type" value="Genomic_DNA"/>
</dbReference>
<sequence length="19" mass="2391">MTLKWWRFLNLHLVCNVCN</sequence>
<keyword evidence="3" id="KW-1185">Reference proteome</keyword>
<evidence type="ECO:0000313" key="1">
    <source>
        <dbReference type="EMBL" id="CAI0454954.1"/>
    </source>
</evidence>
<protein>
    <submittedName>
        <fullName evidence="1">Uncharacterized protein</fullName>
    </submittedName>
</protein>
<reference evidence="1" key="1">
    <citation type="submission" date="2022-08" db="EMBL/GenBank/DDBJ databases">
        <authorList>
            <person name="Gutierrez-Valencia J."/>
        </authorList>
    </citation>
    <scope>NUCLEOTIDE SEQUENCE</scope>
</reference>
<dbReference type="EMBL" id="CAMGYJ010000008">
    <property type="protein sequence ID" value="CAI0456284.1"/>
    <property type="molecule type" value="Genomic_DNA"/>
</dbReference>
<dbReference type="AlphaFoldDB" id="A0AAV0N9C1"/>
<evidence type="ECO:0000313" key="2">
    <source>
        <dbReference type="EMBL" id="CAI0456284.1"/>
    </source>
</evidence>
<comment type="caution">
    <text evidence="1">The sequence shown here is derived from an EMBL/GenBank/DDBJ whole genome shotgun (WGS) entry which is preliminary data.</text>
</comment>
<gene>
    <name evidence="1" type="ORF">LITE_LOCUS32156</name>
    <name evidence="2" type="ORF">LITE_LOCUS32697</name>
</gene>
<dbReference type="Proteomes" id="UP001154282">
    <property type="component" value="Unassembled WGS sequence"/>
</dbReference>
<name>A0AAV0N9C1_9ROSI</name>